<dbReference type="Proteomes" id="UP000095255">
    <property type="component" value="Unassembled WGS sequence"/>
</dbReference>
<keyword evidence="1" id="KW-1133">Transmembrane helix</keyword>
<accession>A0A1E5L4S8</accession>
<organism evidence="3 4">
    <name type="scientific">Desulfuribacillus stibiiarsenatis</name>
    <dbReference type="NCBI Taxonomy" id="1390249"/>
    <lineage>
        <taxon>Bacteria</taxon>
        <taxon>Bacillati</taxon>
        <taxon>Bacillota</taxon>
        <taxon>Desulfuribacillia</taxon>
        <taxon>Desulfuribacillales</taxon>
        <taxon>Desulfuribacillaceae</taxon>
        <taxon>Desulfuribacillus</taxon>
    </lineage>
</organism>
<protein>
    <recommendedName>
        <fullName evidence="2">M23ase beta-sheet core domain-containing protein</fullName>
    </recommendedName>
</protein>
<dbReference type="InterPro" id="IPR016047">
    <property type="entry name" value="M23ase_b-sheet_dom"/>
</dbReference>
<comment type="caution">
    <text evidence="3">The sequence shown here is derived from an EMBL/GenBank/DDBJ whole genome shotgun (WGS) entry which is preliminary data.</text>
</comment>
<dbReference type="EMBL" id="MJAT01000033">
    <property type="protein sequence ID" value="OEH85116.1"/>
    <property type="molecule type" value="Genomic_DNA"/>
</dbReference>
<evidence type="ECO:0000313" key="3">
    <source>
        <dbReference type="EMBL" id="OEH85116.1"/>
    </source>
</evidence>
<evidence type="ECO:0000259" key="2">
    <source>
        <dbReference type="Pfam" id="PF01551"/>
    </source>
</evidence>
<dbReference type="Pfam" id="PF01551">
    <property type="entry name" value="Peptidase_M23"/>
    <property type="match status" value="1"/>
</dbReference>
<dbReference type="STRING" id="1390249.BHU72_05760"/>
<keyword evidence="1" id="KW-0472">Membrane</keyword>
<name>A0A1E5L4S8_9FIRM</name>
<evidence type="ECO:0000313" key="4">
    <source>
        <dbReference type="Proteomes" id="UP000095255"/>
    </source>
</evidence>
<evidence type="ECO:0000256" key="1">
    <source>
        <dbReference type="SAM" id="Phobius"/>
    </source>
</evidence>
<dbReference type="OrthoDB" id="9805799at2"/>
<dbReference type="PANTHER" id="PTHR21666:SF270">
    <property type="entry name" value="MUREIN HYDROLASE ACTIVATOR ENVC"/>
    <property type="match status" value="1"/>
</dbReference>
<dbReference type="GO" id="GO:0004222">
    <property type="term" value="F:metalloendopeptidase activity"/>
    <property type="evidence" value="ECO:0007669"/>
    <property type="project" value="TreeGrafter"/>
</dbReference>
<feature type="transmembrane region" description="Helical" evidence="1">
    <location>
        <begin position="7"/>
        <end position="25"/>
    </location>
</feature>
<dbReference type="Gene3D" id="2.70.70.10">
    <property type="entry name" value="Glucose Permease (Domain IIA)"/>
    <property type="match status" value="1"/>
</dbReference>
<keyword evidence="4" id="KW-1185">Reference proteome</keyword>
<dbReference type="PANTHER" id="PTHR21666">
    <property type="entry name" value="PEPTIDASE-RELATED"/>
    <property type="match status" value="1"/>
</dbReference>
<dbReference type="CDD" id="cd12797">
    <property type="entry name" value="M23_peptidase"/>
    <property type="match status" value="1"/>
</dbReference>
<dbReference type="InterPro" id="IPR050570">
    <property type="entry name" value="Cell_wall_metabolism_enzyme"/>
</dbReference>
<keyword evidence="1" id="KW-0812">Transmembrane</keyword>
<reference evidence="3 4" key="1">
    <citation type="submission" date="2016-09" db="EMBL/GenBank/DDBJ databases">
        <title>Desulfuribacillus arsenicus sp. nov., an obligately anaerobic, dissimilatory arsenic- and antimonate-reducing bacterium isolated from anoxic sediments.</title>
        <authorList>
            <person name="Abin C.A."/>
            <person name="Hollibaugh J.T."/>
        </authorList>
    </citation>
    <scope>NUCLEOTIDE SEQUENCE [LARGE SCALE GENOMIC DNA]</scope>
    <source>
        <strain evidence="3 4">MLFW-2</strain>
    </source>
</reference>
<dbReference type="InterPro" id="IPR011055">
    <property type="entry name" value="Dup_hybrid_motif"/>
</dbReference>
<proteinExistence type="predicted"/>
<dbReference type="RefSeq" id="WP_069702443.1">
    <property type="nucleotide sequence ID" value="NZ_MJAT01000033.1"/>
</dbReference>
<dbReference type="SUPFAM" id="SSF51261">
    <property type="entry name" value="Duplicated hybrid motif"/>
    <property type="match status" value="1"/>
</dbReference>
<feature type="domain" description="M23ase beta-sheet core" evidence="2">
    <location>
        <begin position="217"/>
        <end position="311"/>
    </location>
</feature>
<sequence length="330" mass="37841">MVKGKIQIFLLVAVTLIITVLYYPMVTSYYQVPIIENKHDDALEDTALFAYQEEQMLTIEQFIFSKDRIIQGDILEVSVYFANQPEDLYIEQTLYKDFRWFNGNGIVRGYIPTNYSTSPGRYEIKYGNRKTGTEFSQEIEIIAHEYRIQHLTIDRKIEETTRNQAAYQEMDQYFVPVRKKSAPQKYYSEPFMIPAIGRLTTEFGQTRYVNGAPTSSRHSGLDIAAPIGTEIMATNRGKVVLAMPLILTGNTIIVDHGEGFFSVYFHNDQNMVEVGEIVERGQQIATMGTTGFSTGSHLHFTMSYYEMNIEPGFIIVGEPITLTNYHLYLQ</sequence>
<dbReference type="AlphaFoldDB" id="A0A1E5L4S8"/>
<gene>
    <name evidence="3" type="ORF">BHU72_05760</name>
</gene>